<dbReference type="SUPFAM" id="SSF103473">
    <property type="entry name" value="MFS general substrate transporter"/>
    <property type="match status" value="1"/>
</dbReference>
<dbReference type="CDD" id="cd06173">
    <property type="entry name" value="MFS_MefA_like"/>
    <property type="match status" value="1"/>
</dbReference>
<dbReference type="InterPro" id="IPR011701">
    <property type="entry name" value="MFS"/>
</dbReference>
<feature type="transmembrane region" description="Helical" evidence="6">
    <location>
        <begin position="70"/>
        <end position="89"/>
    </location>
</feature>
<evidence type="ECO:0000256" key="3">
    <source>
        <dbReference type="ARBA" id="ARBA00022692"/>
    </source>
</evidence>
<sequence>MKNGFWILRISETLSTTANKMLISIFIWFSISYVSSPDEASSIYATYFLSKIVFGTILSPLGDRFEKRKLIFYANSLALVGFFIAVYMINQKNIYVPLFYAIVIFLGCCDAIYPPLANAILPDIVEKKNLDLAYQYTFFLQSIGSLIGISVGIISLDMLGLYVAVVLATTLSIVSQLILLFLNVAKEKPIIRSESLTYMREIKESFILTYKYKSEFYWNLAASLANFIVAPIISIAIPFFVSHILMKDGGYVVFYEVCISFGVILGALYVQKKLIYIGVKKMTLVKSSFSFMGISILLLALFDNYIVWGGALLFLGLSIIVCNICVESVRSIAIPKQYRSRLQTIHILTILSSTPLGFLLMGNWIESYSLQSLLFAFGLILLVVSQFIIHIPKMEHLLSMEEDELEGAYASLFCLPNEADKSINLKET</sequence>
<feature type="transmembrane region" description="Helical" evidence="6">
    <location>
        <begin position="95"/>
        <end position="113"/>
    </location>
</feature>
<evidence type="ECO:0000313" key="7">
    <source>
        <dbReference type="EMBL" id="TDO96710.1"/>
    </source>
</evidence>
<feature type="transmembrane region" description="Helical" evidence="6">
    <location>
        <begin position="371"/>
        <end position="391"/>
    </location>
</feature>
<protein>
    <submittedName>
        <fullName evidence="7">MFS transporter</fullName>
    </submittedName>
</protein>
<dbReference type="Gene3D" id="1.20.1250.20">
    <property type="entry name" value="MFS general substrate transporter like domains"/>
    <property type="match status" value="1"/>
</dbReference>
<keyword evidence="5 6" id="KW-0472">Membrane</keyword>
<dbReference type="InterPro" id="IPR036259">
    <property type="entry name" value="MFS_trans_sf"/>
</dbReference>
<dbReference type="PANTHER" id="PTHR23513">
    <property type="entry name" value="INTEGRAL MEMBRANE EFFLUX PROTEIN-RELATED"/>
    <property type="match status" value="1"/>
</dbReference>
<evidence type="ECO:0000256" key="4">
    <source>
        <dbReference type="ARBA" id="ARBA00022989"/>
    </source>
</evidence>
<comment type="caution">
    <text evidence="7">The sequence shown here is derived from an EMBL/GenBank/DDBJ whole genome shotgun (WGS) entry which is preliminary data.</text>
</comment>
<organism evidence="7 8">
    <name type="scientific">Marinomonas balearica</name>
    <dbReference type="NCBI Taxonomy" id="491947"/>
    <lineage>
        <taxon>Bacteria</taxon>
        <taxon>Pseudomonadati</taxon>
        <taxon>Pseudomonadota</taxon>
        <taxon>Gammaproteobacteria</taxon>
        <taxon>Oceanospirillales</taxon>
        <taxon>Oceanospirillaceae</taxon>
        <taxon>Marinomonas</taxon>
    </lineage>
</organism>
<feature type="transmembrane region" description="Helical" evidence="6">
    <location>
        <begin position="306"/>
        <end position="326"/>
    </location>
</feature>
<dbReference type="PANTHER" id="PTHR23513:SF6">
    <property type="entry name" value="MAJOR FACILITATOR SUPERFAMILY ASSOCIATED DOMAIN-CONTAINING PROTEIN"/>
    <property type="match status" value="1"/>
</dbReference>
<keyword evidence="4 6" id="KW-1133">Transmembrane helix</keyword>
<name>A0A4R6M7V4_9GAMM</name>
<evidence type="ECO:0000313" key="8">
    <source>
        <dbReference type="Proteomes" id="UP000294656"/>
    </source>
</evidence>
<dbReference type="Pfam" id="PF07690">
    <property type="entry name" value="MFS_1"/>
    <property type="match status" value="1"/>
</dbReference>
<accession>A0A4R6M7V4</accession>
<gene>
    <name evidence="7" type="ORF">DFP79_2475</name>
</gene>
<keyword evidence="2" id="KW-1003">Cell membrane</keyword>
<feature type="transmembrane region" description="Helical" evidence="6">
    <location>
        <begin position="216"/>
        <end position="240"/>
    </location>
</feature>
<dbReference type="Proteomes" id="UP000294656">
    <property type="component" value="Unassembled WGS sequence"/>
</dbReference>
<feature type="transmembrane region" description="Helical" evidence="6">
    <location>
        <begin position="42"/>
        <end position="58"/>
    </location>
</feature>
<comment type="subcellular location">
    <subcellularLocation>
        <location evidence="1">Cell membrane</location>
        <topology evidence="1">Multi-pass membrane protein</topology>
    </subcellularLocation>
</comment>
<feature type="transmembrane region" description="Helical" evidence="6">
    <location>
        <begin position="133"/>
        <end position="154"/>
    </location>
</feature>
<evidence type="ECO:0000256" key="6">
    <source>
        <dbReference type="SAM" id="Phobius"/>
    </source>
</evidence>
<feature type="transmembrane region" description="Helical" evidence="6">
    <location>
        <begin position="252"/>
        <end position="270"/>
    </location>
</feature>
<keyword evidence="8" id="KW-1185">Reference proteome</keyword>
<dbReference type="OrthoDB" id="7012429at2"/>
<feature type="transmembrane region" description="Helical" evidence="6">
    <location>
        <begin position="282"/>
        <end position="300"/>
    </location>
</feature>
<dbReference type="GO" id="GO:0005886">
    <property type="term" value="C:plasma membrane"/>
    <property type="evidence" value="ECO:0007669"/>
    <property type="project" value="UniProtKB-SubCell"/>
</dbReference>
<dbReference type="EMBL" id="SNXC01000013">
    <property type="protein sequence ID" value="TDO96710.1"/>
    <property type="molecule type" value="Genomic_DNA"/>
</dbReference>
<evidence type="ECO:0000256" key="1">
    <source>
        <dbReference type="ARBA" id="ARBA00004651"/>
    </source>
</evidence>
<feature type="transmembrane region" description="Helical" evidence="6">
    <location>
        <begin position="347"/>
        <end position="365"/>
    </location>
</feature>
<feature type="transmembrane region" description="Helical" evidence="6">
    <location>
        <begin position="160"/>
        <end position="182"/>
    </location>
</feature>
<dbReference type="AlphaFoldDB" id="A0A4R6M7V4"/>
<evidence type="ECO:0000256" key="5">
    <source>
        <dbReference type="ARBA" id="ARBA00023136"/>
    </source>
</evidence>
<evidence type="ECO:0000256" key="2">
    <source>
        <dbReference type="ARBA" id="ARBA00022475"/>
    </source>
</evidence>
<proteinExistence type="predicted"/>
<reference evidence="7 8" key="1">
    <citation type="submission" date="2019-03" db="EMBL/GenBank/DDBJ databases">
        <title>Genomic Encyclopedia of Type Strains, Phase III (KMG-III): the genomes of soil and plant-associated and newly described type strains.</title>
        <authorList>
            <person name="Whitman W."/>
        </authorList>
    </citation>
    <scope>NUCLEOTIDE SEQUENCE [LARGE SCALE GENOMIC DNA]</scope>
    <source>
        <strain evidence="7 8">CECT 7378</strain>
    </source>
</reference>
<dbReference type="RefSeq" id="WP_133504218.1">
    <property type="nucleotide sequence ID" value="NZ_SNXC01000013.1"/>
</dbReference>
<keyword evidence="3 6" id="KW-0812">Transmembrane</keyword>
<dbReference type="GO" id="GO:0022857">
    <property type="term" value="F:transmembrane transporter activity"/>
    <property type="evidence" value="ECO:0007669"/>
    <property type="project" value="InterPro"/>
</dbReference>